<reference evidence="1 2" key="1">
    <citation type="submission" date="2019-06" db="EMBL/GenBank/DDBJ databases">
        <title>A chromosomal-level reference genome of Carpinus fangiana (Coryloideae, Betulaceae).</title>
        <authorList>
            <person name="Yang X."/>
            <person name="Wang Z."/>
            <person name="Zhang L."/>
            <person name="Hao G."/>
            <person name="Liu J."/>
            <person name="Yang Y."/>
        </authorList>
    </citation>
    <scope>NUCLEOTIDE SEQUENCE [LARGE SCALE GENOMIC DNA]</scope>
    <source>
        <strain evidence="1">Cfa_2016G</strain>
        <tissue evidence="1">Leaf</tissue>
    </source>
</reference>
<evidence type="ECO:0000313" key="2">
    <source>
        <dbReference type="Proteomes" id="UP000327013"/>
    </source>
</evidence>
<accession>A0A5N6KUA6</accession>
<evidence type="ECO:0000313" key="1">
    <source>
        <dbReference type="EMBL" id="KAB8345858.1"/>
    </source>
</evidence>
<name>A0A5N6KUA6_9ROSI</name>
<organism evidence="1 2">
    <name type="scientific">Carpinus fangiana</name>
    <dbReference type="NCBI Taxonomy" id="176857"/>
    <lineage>
        <taxon>Eukaryota</taxon>
        <taxon>Viridiplantae</taxon>
        <taxon>Streptophyta</taxon>
        <taxon>Embryophyta</taxon>
        <taxon>Tracheophyta</taxon>
        <taxon>Spermatophyta</taxon>
        <taxon>Magnoliopsida</taxon>
        <taxon>eudicotyledons</taxon>
        <taxon>Gunneridae</taxon>
        <taxon>Pentapetalae</taxon>
        <taxon>rosids</taxon>
        <taxon>fabids</taxon>
        <taxon>Fagales</taxon>
        <taxon>Betulaceae</taxon>
        <taxon>Carpinus</taxon>
    </lineage>
</organism>
<dbReference type="AlphaFoldDB" id="A0A5N6KUA6"/>
<keyword evidence="2" id="KW-1185">Reference proteome</keyword>
<gene>
    <name evidence="1" type="ORF">FH972_022913</name>
</gene>
<dbReference type="EMBL" id="VIBQ01000013">
    <property type="protein sequence ID" value="KAB8345858.1"/>
    <property type="molecule type" value="Genomic_DNA"/>
</dbReference>
<comment type="caution">
    <text evidence="1">The sequence shown here is derived from an EMBL/GenBank/DDBJ whole genome shotgun (WGS) entry which is preliminary data.</text>
</comment>
<protein>
    <submittedName>
        <fullName evidence="1">Uncharacterized protein</fullName>
    </submittedName>
</protein>
<sequence length="88" mass="9156">MEPAGGGLEPLCAGSAYAGVWSTQVTGVSRDRYHAGGRRRRLVTAVWQLGLQHAAAGGDEGVLGLAGKSRGKVGHWARNHTNLTSDCS</sequence>
<dbReference type="Proteomes" id="UP000327013">
    <property type="component" value="Unassembled WGS sequence"/>
</dbReference>
<proteinExistence type="predicted"/>